<feature type="compositionally biased region" description="Basic residues" evidence="1">
    <location>
        <begin position="45"/>
        <end position="64"/>
    </location>
</feature>
<accession>A0A9Q1H3M2</accession>
<sequence>MLSNKGLLCRHQNCLNRHQNHNRQKSQPPRDPGGAPVRPRQFINLHRRGRKRRHLRRRRPKKRLARNDPWTEGNRYYAL</sequence>
<organism evidence="2 3">
    <name type="scientific">Holothuria leucospilota</name>
    <name type="common">Black long sea cucumber</name>
    <name type="synonym">Mertensiothuria leucospilota</name>
    <dbReference type="NCBI Taxonomy" id="206669"/>
    <lineage>
        <taxon>Eukaryota</taxon>
        <taxon>Metazoa</taxon>
        <taxon>Echinodermata</taxon>
        <taxon>Eleutherozoa</taxon>
        <taxon>Echinozoa</taxon>
        <taxon>Holothuroidea</taxon>
        <taxon>Aspidochirotacea</taxon>
        <taxon>Aspidochirotida</taxon>
        <taxon>Holothuriidae</taxon>
        <taxon>Holothuria</taxon>
    </lineage>
</organism>
<evidence type="ECO:0000313" key="2">
    <source>
        <dbReference type="EMBL" id="KAJ8031290.1"/>
    </source>
</evidence>
<dbReference type="EMBL" id="JAIZAY010000013">
    <property type="protein sequence ID" value="KAJ8031290.1"/>
    <property type="molecule type" value="Genomic_DNA"/>
</dbReference>
<dbReference type="AlphaFoldDB" id="A0A9Q1H3M2"/>
<evidence type="ECO:0000313" key="3">
    <source>
        <dbReference type="Proteomes" id="UP001152320"/>
    </source>
</evidence>
<proteinExistence type="predicted"/>
<dbReference type="Proteomes" id="UP001152320">
    <property type="component" value="Chromosome 13"/>
</dbReference>
<reference evidence="2" key="1">
    <citation type="submission" date="2021-10" db="EMBL/GenBank/DDBJ databases">
        <title>Tropical sea cucumber genome reveals ecological adaptation and Cuvierian tubules defense mechanism.</title>
        <authorList>
            <person name="Chen T."/>
        </authorList>
    </citation>
    <scope>NUCLEOTIDE SEQUENCE</scope>
    <source>
        <strain evidence="2">Nanhai2018</strain>
        <tissue evidence="2">Muscle</tissue>
    </source>
</reference>
<comment type="caution">
    <text evidence="2">The sequence shown here is derived from an EMBL/GenBank/DDBJ whole genome shotgun (WGS) entry which is preliminary data.</text>
</comment>
<name>A0A9Q1H3M2_HOLLE</name>
<evidence type="ECO:0000256" key="1">
    <source>
        <dbReference type="SAM" id="MobiDB-lite"/>
    </source>
</evidence>
<feature type="region of interest" description="Disordered" evidence="1">
    <location>
        <begin position="1"/>
        <end position="79"/>
    </location>
</feature>
<protein>
    <submittedName>
        <fullName evidence="2">Uncharacterized protein</fullName>
    </submittedName>
</protein>
<gene>
    <name evidence="2" type="ORF">HOLleu_27975</name>
</gene>
<keyword evidence="3" id="KW-1185">Reference proteome</keyword>